<sequence>MSLIKHKVYTIRFIADIICLILSYLITFTLIRVKLNSFYFTLLDLGFLLYLISTWYFTSKSNQLYDESRNRKAFAIELLKSFNSIFFQAIASGLFLFTINYELYGRTFVIIYISSLLFIIPSTKILLKRGTLYLRKRGQNLRSIIIIGAGKTGLDFYKTIKLNPNFGYEVIGFLDDQSKKYISAEYLGNINQLENVIKTYPNLNEIVIALPNYAHEKVFEIVKKANNGGVRVKLIPDYNYILSNRYTIDIFGGQPVITLRHEPLEAPHLRFVKRSFDIVFSVLLILLVFPWLFLIIATLIKIDSKGPVFFLQKRLGKDKIPFFCFKFRTMKTNNTSDTFQAVKKDNRVTKVGEFLRKTSLDELPQFLNVLLGEMSVVGPRPHMILHNEEYSKLISSYMVRQLIKPGITGWAQVNGYRGETKHINDMKKRVEYDVFYLENWSLSLDLKIIFLTVWNVLKGEENAY</sequence>
<feature type="domain" description="Bacterial sugar transferase" evidence="8">
    <location>
        <begin position="273"/>
        <end position="458"/>
    </location>
</feature>
<protein>
    <submittedName>
        <fullName evidence="9">Undecaprenyl-phosphate glucose phosphotransferase</fullName>
        <ecNumber evidence="9">2.7.8.31</ecNumber>
    </submittedName>
</protein>
<feature type="transmembrane region" description="Helical" evidence="7">
    <location>
        <begin position="12"/>
        <end position="31"/>
    </location>
</feature>
<dbReference type="InterPro" id="IPR017475">
    <property type="entry name" value="EPS_sugar_tfrase"/>
</dbReference>
<dbReference type="Pfam" id="PF13727">
    <property type="entry name" value="CoA_binding_3"/>
    <property type="match status" value="1"/>
</dbReference>
<evidence type="ECO:0000313" key="9">
    <source>
        <dbReference type="EMBL" id="TKC00463.1"/>
    </source>
</evidence>
<dbReference type="NCBIfam" id="TIGR03025">
    <property type="entry name" value="EPS_sugtrans"/>
    <property type="match status" value="1"/>
</dbReference>
<dbReference type="EMBL" id="SWBP01000001">
    <property type="protein sequence ID" value="TKC00463.1"/>
    <property type="molecule type" value="Genomic_DNA"/>
</dbReference>
<dbReference type="InterPro" id="IPR003362">
    <property type="entry name" value="Bact_transf"/>
</dbReference>
<gene>
    <name evidence="9" type="ORF">FA046_01930</name>
</gene>
<keyword evidence="10" id="KW-1185">Reference proteome</keyword>
<organism evidence="9 10">
    <name type="scientific">Pedobacter cryophilus</name>
    <dbReference type="NCBI Taxonomy" id="2571271"/>
    <lineage>
        <taxon>Bacteria</taxon>
        <taxon>Pseudomonadati</taxon>
        <taxon>Bacteroidota</taxon>
        <taxon>Sphingobacteriia</taxon>
        <taxon>Sphingobacteriales</taxon>
        <taxon>Sphingobacteriaceae</taxon>
        <taxon>Pedobacter</taxon>
    </lineage>
</organism>
<evidence type="ECO:0000256" key="7">
    <source>
        <dbReference type="SAM" id="Phobius"/>
    </source>
</evidence>
<dbReference type="Gene3D" id="3.40.50.720">
    <property type="entry name" value="NAD(P)-binding Rossmann-like Domain"/>
    <property type="match status" value="1"/>
</dbReference>
<dbReference type="SUPFAM" id="SSF51735">
    <property type="entry name" value="NAD(P)-binding Rossmann-fold domains"/>
    <property type="match status" value="1"/>
</dbReference>
<dbReference type="EC" id="2.7.8.31" evidence="9"/>
<dbReference type="AlphaFoldDB" id="A0A4U1C4Y3"/>
<proteinExistence type="inferred from homology"/>
<feature type="transmembrane region" description="Helical" evidence="7">
    <location>
        <begin position="37"/>
        <end position="57"/>
    </location>
</feature>
<accession>A0A4U1C4Y3</accession>
<dbReference type="NCBIfam" id="TIGR03023">
    <property type="entry name" value="WcaJ_sugtrans"/>
    <property type="match status" value="1"/>
</dbReference>
<dbReference type="RefSeq" id="WP_136824672.1">
    <property type="nucleotide sequence ID" value="NZ_SWBP01000001.1"/>
</dbReference>
<dbReference type="PANTHER" id="PTHR30576">
    <property type="entry name" value="COLANIC BIOSYNTHESIS UDP-GLUCOSE LIPID CARRIER TRANSFERASE"/>
    <property type="match status" value="1"/>
</dbReference>
<evidence type="ECO:0000256" key="6">
    <source>
        <dbReference type="ARBA" id="ARBA00023136"/>
    </source>
</evidence>
<comment type="subcellular location">
    <subcellularLocation>
        <location evidence="1">Membrane</location>
        <topology evidence="1">Multi-pass membrane protein</topology>
    </subcellularLocation>
</comment>
<comment type="similarity">
    <text evidence="2">Belongs to the bacterial sugar transferase family.</text>
</comment>
<dbReference type="PANTHER" id="PTHR30576:SF0">
    <property type="entry name" value="UNDECAPRENYL-PHOSPHATE N-ACETYLGALACTOSAMINYL 1-PHOSPHATE TRANSFERASE-RELATED"/>
    <property type="match status" value="1"/>
</dbReference>
<dbReference type="InterPro" id="IPR036291">
    <property type="entry name" value="NAD(P)-bd_dom_sf"/>
</dbReference>
<evidence type="ECO:0000256" key="4">
    <source>
        <dbReference type="ARBA" id="ARBA00022692"/>
    </source>
</evidence>
<keyword evidence="3 9" id="KW-0808">Transferase</keyword>
<reference evidence="9 10" key="1">
    <citation type="submission" date="2019-04" db="EMBL/GenBank/DDBJ databases">
        <title>Pedobacter sp. AR-3-17 sp. nov., isolated from Arctic soil.</title>
        <authorList>
            <person name="Dahal R.H."/>
            <person name="Kim D.-U."/>
        </authorList>
    </citation>
    <scope>NUCLEOTIDE SEQUENCE [LARGE SCALE GENOMIC DNA]</scope>
    <source>
        <strain evidence="9 10">AR-3-17</strain>
    </source>
</reference>
<keyword evidence="5 7" id="KW-1133">Transmembrane helix</keyword>
<keyword evidence="4 7" id="KW-0812">Transmembrane</keyword>
<feature type="transmembrane region" description="Helical" evidence="7">
    <location>
        <begin position="278"/>
        <end position="300"/>
    </location>
</feature>
<comment type="caution">
    <text evidence="9">The sequence shown here is derived from an EMBL/GenBank/DDBJ whole genome shotgun (WGS) entry which is preliminary data.</text>
</comment>
<feature type="transmembrane region" description="Helical" evidence="7">
    <location>
        <begin position="107"/>
        <end position="127"/>
    </location>
</feature>
<dbReference type="OrthoDB" id="9808602at2"/>
<keyword evidence="6 7" id="KW-0472">Membrane</keyword>
<evidence type="ECO:0000256" key="3">
    <source>
        <dbReference type="ARBA" id="ARBA00022679"/>
    </source>
</evidence>
<evidence type="ECO:0000256" key="1">
    <source>
        <dbReference type="ARBA" id="ARBA00004141"/>
    </source>
</evidence>
<evidence type="ECO:0000259" key="8">
    <source>
        <dbReference type="Pfam" id="PF02397"/>
    </source>
</evidence>
<dbReference type="GO" id="GO:0016020">
    <property type="term" value="C:membrane"/>
    <property type="evidence" value="ECO:0007669"/>
    <property type="project" value="UniProtKB-SubCell"/>
</dbReference>
<evidence type="ECO:0000256" key="2">
    <source>
        <dbReference type="ARBA" id="ARBA00006464"/>
    </source>
</evidence>
<name>A0A4U1C4Y3_9SPHI</name>
<evidence type="ECO:0000313" key="10">
    <source>
        <dbReference type="Proteomes" id="UP000308181"/>
    </source>
</evidence>
<dbReference type="Pfam" id="PF02397">
    <property type="entry name" value="Bac_transf"/>
    <property type="match status" value="1"/>
</dbReference>
<dbReference type="InterPro" id="IPR017473">
    <property type="entry name" value="Undecaprenyl-P_gluc_Ptfrase"/>
</dbReference>
<dbReference type="GO" id="GO:0089702">
    <property type="term" value="F:undecaprenyl-phosphate glucose phosphotransferase activity"/>
    <property type="evidence" value="ECO:0007669"/>
    <property type="project" value="UniProtKB-EC"/>
</dbReference>
<evidence type="ECO:0000256" key="5">
    <source>
        <dbReference type="ARBA" id="ARBA00022989"/>
    </source>
</evidence>
<dbReference type="Proteomes" id="UP000308181">
    <property type="component" value="Unassembled WGS sequence"/>
</dbReference>
<feature type="transmembrane region" description="Helical" evidence="7">
    <location>
        <begin position="78"/>
        <end position="101"/>
    </location>
</feature>